<dbReference type="GO" id="GO:0005524">
    <property type="term" value="F:ATP binding"/>
    <property type="evidence" value="ECO:0007669"/>
    <property type="project" value="UniProtKB-KW"/>
</dbReference>
<evidence type="ECO:0000256" key="11">
    <source>
        <dbReference type="PROSITE-ProRule" id="PRU00169"/>
    </source>
</evidence>
<proteinExistence type="predicted"/>
<keyword evidence="12" id="KW-0175">Coiled coil</keyword>
<feature type="modified residue" description="4-aspartylphosphate" evidence="11">
    <location>
        <position position="558"/>
    </location>
</feature>
<feature type="coiled-coil region" evidence="12">
    <location>
        <begin position="201"/>
        <end position="231"/>
    </location>
</feature>
<name>A0A9X0WLW7_9GAMM</name>
<evidence type="ECO:0000256" key="5">
    <source>
        <dbReference type="ARBA" id="ARBA00022741"/>
    </source>
</evidence>
<evidence type="ECO:0000256" key="9">
    <source>
        <dbReference type="ARBA" id="ARBA00064003"/>
    </source>
</evidence>
<dbReference type="CDD" id="cd17546">
    <property type="entry name" value="REC_hyHK_CKI1_RcsC-like"/>
    <property type="match status" value="1"/>
</dbReference>
<keyword evidence="6" id="KW-0418">Kinase</keyword>
<comment type="caution">
    <text evidence="17">The sequence shown here is derived from an EMBL/GenBank/DDBJ whole genome shotgun (WGS) entry which is preliminary data.</text>
</comment>
<sequence length="632" mass="69247">MSPDAARHERLIEADLTRLLFEQLPASLIITALNALMVAAAMSLVSPLLGVWIWFAAMVLILLARMRLMLHYRANQTTRSDRTWAHRFAIGAAATGLAWGLSVFLLPGHVLTYQVFLGFVISGMVAGAIPSLSAYPPAYLLYLLGALVPFALRMFVIGDELAYTFNGLILLFAVFMLLNARRYHHTLRHSLELGHANLDLVASLTQEKERIAGLNQELEREVAERRATQEALVIAKEQAESASIAKSQFVANMSHEIRTPMNGVIGMLELLSHRPLNPDDRALLAVARTSGDSLLRVINDILDYSKIESGRIELEQIAFDLNQVAREVTAIFTASAQSKGLKLTWAIAPGLPHRLVGDPYRLRQILTNILGNAVKFSDQGTVTLALSAASPPDQAVGHVVWICLEVSDTGIGIKPDELDRLFQPFVQADGSTSRRFGGSGLGLAISKNLIEHMGGDIAVESRFGAGTRFRIRLPFALDRSVVPTEPAARETPAARHDADAPPPPPLRARVLLAEDNLVNQKVASQMLNRLGIEPDIAQNGAEAISRLAREPYDLVLMDMQMPVLDGVRATREWREQERREGRGHIPIIAMTANAMAGDREICLAAGMDDYLSKPVTLADLRDTISRHLTPAS</sequence>
<dbReference type="EMBL" id="NRSD01000033">
    <property type="protein sequence ID" value="MBK1646734.1"/>
    <property type="molecule type" value="Genomic_DNA"/>
</dbReference>
<evidence type="ECO:0000256" key="8">
    <source>
        <dbReference type="ARBA" id="ARBA00023012"/>
    </source>
</evidence>
<evidence type="ECO:0000256" key="1">
    <source>
        <dbReference type="ARBA" id="ARBA00000085"/>
    </source>
</evidence>
<reference evidence="17 18" key="1">
    <citation type="journal article" date="2020" name="Microorganisms">
        <title>Osmotic Adaptation and Compatible Solute Biosynthesis of Phototrophic Bacteria as Revealed from Genome Analyses.</title>
        <authorList>
            <person name="Imhoff J.F."/>
            <person name="Rahn T."/>
            <person name="Kunzel S."/>
            <person name="Keller A."/>
            <person name="Neulinger S.C."/>
        </authorList>
    </citation>
    <scope>NUCLEOTIDE SEQUENCE [LARGE SCALE GENOMIC DNA]</scope>
    <source>
        <strain evidence="17 18">DSM 21303</strain>
    </source>
</reference>
<dbReference type="InterPro" id="IPR036890">
    <property type="entry name" value="HATPase_C_sf"/>
</dbReference>
<dbReference type="Proteomes" id="UP001138802">
    <property type="component" value="Unassembled WGS sequence"/>
</dbReference>
<dbReference type="Pfam" id="PF02518">
    <property type="entry name" value="HATPase_c"/>
    <property type="match status" value="1"/>
</dbReference>
<evidence type="ECO:0000256" key="14">
    <source>
        <dbReference type="SAM" id="Phobius"/>
    </source>
</evidence>
<keyword evidence="8" id="KW-0902">Two-component regulatory system</keyword>
<feature type="domain" description="Histidine kinase" evidence="15">
    <location>
        <begin position="252"/>
        <end position="477"/>
    </location>
</feature>
<evidence type="ECO:0000256" key="10">
    <source>
        <dbReference type="ARBA" id="ARBA00068150"/>
    </source>
</evidence>
<dbReference type="Gene3D" id="3.40.50.2300">
    <property type="match status" value="1"/>
</dbReference>
<keyword evidence="14" id="KW-0472">Membrane</keyword>
<comment type="subunit">
    <text evidence="9">At low DSF concentrations, interacts with RpfF.</text>
</comment>
<comment type="catalytic activity">
    <reaction evidence="1">
        <text>ATP + protein L-histidine = ADP + protein N-phospho-L-histidine.</text>
        <dbReference type="EC" id="2.7.13.3"/>
    </reaction>
</comment>
<evidence type="ECO:0000256" key="3">
    <source>
        <dbReference type="ARBA" id="ARBA00022553"/>
    </source>
</evidence>
<evidence type="ECO:0000256" key="4">
    <source>
        <dbReference type="ARBA" id="ARBA00022679"/>
    </source>
</evidence>
<dbReference type="SMART" id="SM00388">
    <property type="entry name" value="HisKA"/>
    <property type="match status" value="1"/>
</dbReference>
<dbReference type="SMART" id="SM00387">
    <property type="entry name" value="HATPase_c"/>
    <property type="match status" value="1"/>
</dbReference>
<dbReference type="CDD" id="cd16922">
    <property type="entry name" value="HATPase_EvgS-ArcB-TorS-like"/>
    <property type="match status" value="1"/>
</dbReference>
<dbReference type="InterPro" id="IPR036097">
    <property type="entry name" value="HisK_dim/P_sf"/>
</dbReference>
<dbReference type="PANTHER" id="PTHR45339:SF1">
    <property type="entry name" value="HYBRID SIGNAL TRANSDUCTION HISTIDINE KINASE J"/>
    <property type="match status" value="1"/>
</dbReference>
<dbReference type="PANTHER" id="PTHR45339">
    <property type="entry name" value="HYBRID SIGNAL TRANSDUCTION HISTIDINE KINASE J"/>
    <property type="match status" value="1"/>
</dbReference>
<keyword evidence="4" id="KW-0808">Transferase</keyword>
<dbReference type="Gene3D" id="1.10.287.130">
    <property type="match status" value="1"/>
</dbReference>
<dbReference type="SMART" id="SM00448">
    <property type="entry name" value="REC"/>
    <property type="match status" value="1"/>
</dbReference>
<dbReference type="SUPFAM" id="SSF55874">
    <property type="entry name" value="ATPase domain of HSP90 chaperone/DNA topoisomerase II/histidine kinase"/>
    <property type="match status" value="1"/>
</dbReference>
<dbReference type="PROSITE" id="PS50110">
    <property type="entry name" value="RESPONSE_REGULATORY"/>
    <property type="match status" value="1"/>
</dbReference>
<evidence type="ECO:0000313" key="18">
    <source>
        <dbReference type="Proteomes" id="UP001138802"/>
    </source>
</evidence>
<dbReference type="Pfam" id="PF00512">
    <property type="entry name" value="HisKA"/>
    <property type="match status" value="1"/>
</dbReference>
<dbReference type="FunFam" id="3.30.565.10:FF:000010">
    <property type="entry name" value="Sensor histidine kinase RcsC"/>
    <property type="match status" value="1"/>
</dbReference>
<feature type="transmembrane region" description="Helical" evidence="14">
    <location>
        <begin position="113"/>
        <end position="132"/>
    </location>
</feature>
<dbReference type="InterPro" id="IPR003661">
    <property type="entry name" value="HisK_dim/P_dom"/>
</dbReference>
<feature type="transmembrane region" description="Helical" evidence="14">
    <location>
        <begin position="88"/>
        <end position="107"/>
    </location>
</feature>
<evidence type="ECO:0000259" key="16">
    <source>
        <dbReference type="PROSITE" id="PS50110"/>
    </source>
</evidence>
<dbReference type="Gene3D" id="3.30.565.10">
    <property type="entry name" value="Histidine kinase-like ATPase, C-terminal domain"/>
    <property type="match status" value="1"/>
</dbReference>
<protein>
    <recommendedName>
        <fullName evidence="10">Sensory/regulatory protein RpfC</fullName>
        <ecNumber evidence="2">2.7.13.3</ecNumber>
    </recommendedName>
</protein>
<evidence type="ECO:0000256" key="13">
    <source>
        <dbReference type="SAM" id="MobiDB-lite"/>
    </source>
</evidence>
<keyword evidence="14" id="KW-0812">Transmembrane</keyword>
<keyword evidence="14" id="KW-1133">Transmembrane helix</keyword>
<keyword evidence="18" id="KW-1185">Reference proteome</keyword>
<evidence type="ECO:0000313" key="17">
    <source>
        <dbReference type="EMBL" id="MBK1646734.1"/>
    </source>
</evidence>
<dbReference type="CDD" id="cd00082">
    <property type="entry name" value="HisKA"/>
    <property type="match status" value="1"/>
</dbReference>
<keyword evidence="7" id="KW-0067">ATP-binding</keyword>
<dbReference type="RefSeq" id="WP_200389558.1">
    <property type="nucleotide sequence ID" value="NZ_NRSD01000033.1"/>
</dbReference>
<dbReference type="FunFam" id="1.10.287.130:FF:000002">
    <property type="entry name" value="Two-component osmosensing histidine kinase"/>
    <property type="match status" value="1"/>
</dbReference>
<dbReference type="InterPro" id="IPR003594">
    <property type="entry name" value="HATPase_dom"/>
</dbReference>
<evidence type="ECO:0000256" key="12">
    <source>
        <dbReference type="SAM" id="Coils"/>
    </source>
</evidence>
<accession>A0A9X0WLW7</accession>
<feature type="transmembrane region" description="Helical" evidence="14">
    <location>
        <begin position="51"/>
        <end position="68"/>
    </location>
</feature>
<keyword evidence="5" id="KW-0547">Nucleotide-binding</keyword>
<evidence type="ECO:0000256" key="6">
    <source>
        <dbReference type="ARBA" id="ARBA00022777"/>
    </source>
</evidence>
<dbReference type="Pfam" id="PF00072">
    <property type="entry name" value="Response_reg"/>
    <property type="match status" value="1"/>
</dbReference>
<dbReference type="PROSITE" id="PS50109">
    <property type="entry name" value="HIS_KIN"/>
    <property type="match status" value="1"/>
</dbReference>
<evidence type="ECO:0000259" key="15">
    <source>
        <dbReference type="PROSITE" id="PS50109"/>
    </source>
</evidence>
<organism evidence="17 18">
    <name type="scientific">Thiocapsa imhoffii</name>
    <dbReference type="NCBI Taxonomy" id="382777"/>
    <lineage>
        <taxon>Bacteria</taxon>
        <taxon>Pseudomonadati</taxon>
        <taxon>Pseudomonadota</taxon>
        <taxon>Gammaproteobacteria</taxon>
        <taxon>Chromatiales</taxon>
        <taxon>Chromatiaceae</taxon>
        <taxon>Thiocapsa</taxon>
    </lineage>
</organism>
<dbReference type="AlphaFoldDB" id="A0A9X0WLW7"/>
<dbReference type="InterPro" id="IPR004358">
    <property type="entry name" value="Sig_transdc_His_kin-like_C"/>
</dbReference>
<dbReference type="InterPro" id="IPR011006">
    <property type="entry name" value="CheY-like_superfamily"/>
</dbReference>
<feature type="transmembrane region" description="Helical" evidence="14">
    <location>
        <begin position="139"/>
        <end position="156"/>
    </location>
</feature>
<dbReference type="EC" id="2.7.13.3" evidence="2"/>
<keyword evidence="3 11" id="KW-0597">Phosphoprotein</keyword>
<evidence type="ECO:0000256" key="7">
    <source>
        <dbReference type="ARBA" id="ARBA00022840"/>
    </source>
</evidence>
<gene>
    <name evidence="17" type="ORF">CKO25_19245</name>
</gene>
<dbReference type="PRINTS" id="PR00344">
    <property type="entry name" value="BCTRLSENSOR"/>
</dbReference>
<feature type="region of interest" description="Disordered" evidence="13">
    <location>
        <begin position="484"/>
        <end position="505"/>
    </location>
</feature>
<dbReference type="SUPFAM" id="SSF47384">
    <property type="entry name" value="Homodimeric domain of signal transducing histidine kinase"/>
    <property type="match status" value="1"/>
</dbReference>
<dbReference type="InterPro" id="IPR001789">
    <property type="entry name" value="Sig_transdc_resp-reg_receiver"/>
</dbReference>
<dbReference type="GO" id="GO:0000155">
    <property type="term" value="F:phosphorelay sensor kinase activity"/>
    <property type="evidence" value="ECO:0007669"/>
    <property type="project" value="InterPro"/>
</dbReference>
<dbReference type="InterPro" id="IPR005467">
    <property type="entry name" value="His_kinase_dom"/>
</dbReference>
<dbReference type="SUPFAM" id="SSF52172">
    <property type="entry name" value="CheY-like"/>
    <property type="match status" value="1"/>
</dbReference>
<feature type="domain" description="Response regulatory" evidence="16">
    <location>
        <begin position="509"/>
        <end position="628"/>
    </location>
</feature>
<feature type="transmembrane region" description="Helical" evidence="14">
    <location>
        <begin position="162"/>
        <end position="180"/>
    </location>
</feature>
<evidence type="ECO:0000256" key="2">
    <source>
        <dbReference type="ARBA" id="ARBA00012438"/>
    </source>
</evidence>